<proteinExistence type="predicted"/>
<sequence>MDNQQHSDCDKDIPNPSHSHARKIPEGITSSNQGLTSFIREYRPLHEALRKGDLAEIEKYLIKDHPGSLCAKITSNHETALHIAIMFGHLDIAKRLVELMSEEDLALKSRNGTTALHLVTLLIEDKDKIIDVAKCMVEKNKRLVTLSDAHDWLPVTLALDLGHTEMARYLYSQTPFEFFQPRLGKHGVVFLVQCYYTNLFDIALDLIDRCPKLVVTDGRRGLNFLEMLANMPSELLLKKNVPFWKRWLNPGSQLQVLVEIPGSAQKRDDFGTNASSVQMVSGLTTLARLMAAITQEEGGGSPSTPQSRPLSDGFTGAGFGRGGVTSLGPAVVGIEDEVVEVSPKVARKQRRVAEGSSADNIEGEGVVPSVMDRSFDALTFIDKHLLSGTEEFFHDCDVAGQEKSVYRSLLRSVVIVQKAYVGKLKENLEAAETARLKAVKDAEHTGAKLLRLSEVETSLLSYLGSERKRDFDIESQAAVLLAGAEALRAKVAGLKREKGVLLADVKGAIAATKERMRAQVLVLAPSMDVFVMGVFKTFKDSQIIDLE</sequence>
<dbReference type="SUPFAM" id="SSF48403">
    <property type="entry name" value="Ankyrin repeat"/>
    <property type="match status" value="1"/>
</dbReference>
<organism evidence="4 5">
    <name type="scientific">Arachis duranensis</name>
    <name type="common">Wild peanut</name>
    <dbReference type="NCBI Taxonomy" id="130453"/>
    <lineage>
        <taxon>Eukaryota</taxon>
        <taxon>Viridiplantae</taxon>
        <taxon>Streptophyta</taxon>
        <taxon>Embryophyta</taxon>
        <taxon>Tracheophyta</taxon>
        <taxon>Spermatophyta</taxon>
        <taxon>Magnoliopsida</taxon>
        <taxon>eudicotyledons</taxon>
        <taxon>Gunneridae</taxon>
        <taxon>Pentapetalae</taxon>
        <taxon>rosids</taxon>
        <taxon>fabids</taxon>
        <taxon>Fabales</taxon>
        <taxon>Fabaceae</taxon>
        <taxon>Papilionoideae</taxon>
        <taxon>50 kb inversion clade</taxon>
        <taxon>dalbergioids sensu lato</taxon>
        <taxon>Dalbergieae</taxon>
        <taxon>Pterocarpus clade</taxon>
        <taxon>Arachis</taxon>
    </lineage>
</organism>
<name>A0A9C6TGV0_ARADU</name>
<feature type="compositionally biased region" description="Basic and acidic residues" evidence="3">
    <location>
        <begin position="1"/>
        <end position="13"/>
    </location>
</feature>
<gene>
    <name evidence="5" type="primary">LOC107466792</name>
</gene>
<dbReference type="SMART" id="SM00248">
    <property type="entry name" value="ANK"/>
    <property type="match status" value="2"/>
</dbReference>
<evidence type="ECO:0000313" key="5">
    <source>
        <dbReference type="RefSeq" id="XP_052110334.1"/>
    </source>
</evidence>
<dbReference type="PROSITE" id="PS50088">
    <property type="entry name" value="ANK_REPEAT"/>
    <property type="match status" value="1"/>
</dbReference>
<reference evidence="5" key="2">
    <citation type="submission" date="2025-08" db="UniProtKB">
        <authorList>
            <consortium name="RefSeq"/>
        </authorList>
    </citation>
    <scope>IDENTIFICATION</scope>
    <source>
        <tissue evidence="5">Whole plant</tissue>
    </source>
</reference>
<comment type="subcellular location">
    <subcellularLocation>
        <location evidence="1">Cell membrane</location>
        <topology evidence="1">Peripheral membrane protein</topology>
        <orientation evidence="1">Cytoplasmic side</orientation>
    </subcellularLocation>
</comment>
<dbReference type="Proteomes" id="UP000515211">
    <property type="component" value="Chromosome 9"/>
</dbReference>
<dbReference type="Gene3D" id="1.25.40.20">
    <property type="entry name" value="Ankyrin repeat-containing domain"/>
    <property type="match status" value="1"/>
</dbReference>
<dbReference type="GO" id="GO:0005886">
    <property type="term" value="C:plasma membrane"/>
    <property type="evidence" value="ECO:0007669"/>
    <property type="project" value="UniProtKB-SubCell"/>
</dbReference>
<keyword evidence="2" id="KW-0040">ANK repeat</keyword>
<dbReference type="GeneID" id="107466792"/>
<feature type="region of interest" description="Disordered" evidence="3">
    <location>
        <begin position="296"/>
        <end position="315"/>
    </location>
</feature>
<protein>
    <submittedName>
        <fullName evidence="5">Uncharacterized protein LOC107466792</fullName>
    </submittedName>
</protein>
<dbReference type="InterPro" id="IPR036770">
    <property type="entry name" value="Ankyrin_rpt-contain_sf"/>
</dbReference>
<feature type="repeat" description="ANK" evidence="2">
    <location>
        <begin position="76"/>
        <end position="108"/>
    </location>
</feature>
<accession>A0A9C6TGV0</accession>
<dbReference type="AlphaFoldDB" id="A0A9C6TGV0"/>
<feature type="region of interest" description="Disordered" evidence="3">
    <location>
        <begin position="1"/>
        <end position="29"/>
    </location>
</feature>
<reference evidence="4" key="1">
    <citation type="journal article" date="2016" name="Nat. Genet.">
        <title>The genome sequences of Arachis duranensis and Arachis ipaensis, the diploid ancestors of cultivated peanut.</title>
        <authorList>
            <person name="Bertioli D.J."/>
            <person name="Cannon S.B."/>
            <person name="Froenicke L."/>
            <person name="Huang G."/>
            <person name="Farmer A.D."/>
            <person name="Cannon E.K."/>
            <person name="Liu X."/>
            <person name="Gao D."/>
            <person name="Clevenger J."/>
            <person name="Dash S."/>
            <person name="Ren L."/>
            <person name="Moretzsohn M.C."/>
            <person name="Shirasawa K."/>
            <person name="Huang W."/>
            <person name="Vidigal B."/>
            <person name="Abernathy B."/>
            <person name="Chu Y."/>
            <person name="Niederhuth C.E."/>
            <person name="Umale P."/>
            <person name="Araujo A.C."/>
            <person name="Kozik A."/>
            <person name="Kim K.D."/>
            <person name="Burow M.D."/>
            <person name="Varshney R.K."/>
            <person name="Wang X."/>
            <person name="Zhang X."/>
            <person name="Barkley N."/>
            <person name="Guimaraes P.M."/>
            <person name="Isobe S."/>
            <person name="Guo B."/>
            <person name="Liao B."/>
            <person name="Stalker H.T."/>
            <person name="Schmitz R.J."/>
            <person name="Scheffler B.E."/>
            <person name="Leal-Bertioli S.C."/>
            <person name="Xun X."/>
            <person name="Jackson S.A."/>
            <person name="Michelmore R."/>
            <person name="Ozias-Akins P."/>
        </authorList>
    </citation>
    <scope>NUCLEOTIDE SEQUENCE [LARGE SCALE GENOMIC DNA]</scope>
    <source>
        <strain evidence="4">cv. V14167</strain>
    </source>
</reference>
<dbReference type="PANTHER" id="PTHR24121">
    <property type="entry name" value="NO MECHANORECEPTOR POTENTIAL C, ISOFORM D-RELATED"/>
    <property type="match status" value="1"/>
</dbReference>
<evidence type="ECO:0000313" key="4">
    <source>
        <dbReference type="Proteomes" id="UP000515211"/>
    </source>
</evidence>
<dbReference type="RefSeq" id="XP_052110334.1">
    <property type="nucleotide sequence ID" value="XM_052254374.1"/>
</dbReference>
<dbReference type="KEGG" id="adu:107466792"/>
<dbReference type="PROSITE" id="PS50297">
    <property type="entry name" value="ANK_REP_REGION"/>
    <property type="match status" value="1"/>
</dbReference>
<keyword evidence="4" id="KW-1185">Reference proteome</keyword>
<evidence type="ECO:0000256" key="3">
    <source>
        <dbReference type="SAM" id="MobiDB-lite"/>
    </source>
</evidence>
<dbReference type="InterPro" id="IPR002110">
    <property type="entry name" value="Ankyrin_rpt"/>
</dbReference>
<dbReference type="Pfam" id="PF12796">
    <property type="entry name" value="Ank_2"/>
    <property type="match status" value="1"/>
</dbReference>
<evidence type="ECO:0000256" key="1">
    <source>
        <dbReference type="ARBA" id="ARBA00004413"/>
    </source>
</evidence>
<dbReference type="PANTHER" id="PTHR24121:SF16">
    <property type="entry name" value="NON-SPECIFIC SERINE_THREONINE PROTEIN KINASE"/>
    <property type="match status" value="1"/>
</dbReference>
<evidence type="ECO:0000256" key="2">
    <source>
        <dbReference type="PROSITE-ProRule" id="PRU00023"/>
    </source>
</evidence>